<dbReference type="InterPro" id="IPR014710">
    <property type="entry name" value="RmlC-like_jellyroll"/>
</dbReference>
<name>A0ABW1CQ38_9ACTN</name>
<dbReference type="PANTHER" id="PTHR45638">
    <property type="entry name" value="CYCLIC NUCLEOTIDE-GATED CATION CHANNEL SUBUNIT A"/>
    <property type="match status" value="1"/>
</dbReference>
<organism evidence="3 4">
    <name type="scientific">Nonomuraea insulae</name>
    <dbReference type="NCBI Taxonomy" id="1616787"/>
    <lineage>
        <taxon>Bacteria</taxon>
        <taxon>Bacillati</taxon>
        <taxon>Actinomycetota</taxon>
        <taxon>Actinomycetes</taxon>
        <taxon>Streptosporangiales</taxon>
        <taxon>Streptosporangiaceae</taxon>
        <taxon>Nonomuraea</taxon>
    </lineage>
</organism>
<dbReference type="EMBL" id="JBHSPA010000027">
    <property type="protein sequence ID" value="MFC5826881.1"/>
    <property type="molecule type" value="Genomic_DNA"/>
</dbReference>
<gene>
    <name evidence="3" type="ORF">ACFPZ3_23665</name>
</gene>
<evidence type="ECO:0000313" key="3">
    <source>
        <dbReference type="EMBL" id="MFC5826881.1"/>
    </source>
</evidence>
<evidence type="ECO:0000256" key="1">
    <source>
        <dbReference type="ARBA" id="ARBA00023286"/>
    </source>
</evidence>
<dbReference type="InterPro" id="IPR018490">
    <property type="entry name" value="cNMP-bd_dom_sf"/>
</dbReference>
<accession>A0ABW1CQ38</accession>
<comment type="caution">
    <text evidence="3">The sequence shown here is derived from an EMBL/GenBank/DDBJ whole genome shotgun (WGS) entry which is preliminary data.</text>
</comment>
<dbReference type="RefSeq" id="WP_379516388.1">
    <property type="nucleotide sequence ID" value="NZ_JBHSPA010000027.1"/>
</dbReference>
<evidence type="ECO:0000259" key="2">
    <source>
        <dbReference type="PROSITE" id="PS50042"/>
    </source>
</evidence>
<dbReference type="SUPFAM" id="SSF51206">
    <property type="entry name" value="cAMP-binding domain-like"/>
    <property type="match status" value="1"/>
</dbReference>
<sequence>MTDNLAESIGRLGIFADLTRSERQALADELAEESFAEGRWILRQGGGRAGLYIIVEGEVGVIVDDEERATLATGSFFGEVSVLLGEPPTAGIVTRSALRCLVIQPDEVEEFLLAHPRVMYRMLQTEVRRLRTADPERN</sequence>
<dbReference type="InterPro" id="IPR050866">
    <property type="entry name" value="CNG_cation_channel"/>
</dbReference>
<dbReference type="PANTHER" id="PTHR45638:SF11">
    <property type="entry name" value="CYCLIC NUCLEOTIDE-GATED CATION CHANNEL SUBUNIT A"/>
    <property type="match status" value="1"/>
</dbReference>
<keyword evidence="1" id="KW-0407">Ion channel</keyword>
<evidence type="ECO:0000313" key="4">
    <source>
        <dbReference type="Proteomes" id="UP001596058"/>
    </source>
</evidence>
<keyword evidence="1" id="KW-0406">Ion transport</keyword>
<dbReference type="Gene3D" id="2.60.120.10">
    <property type="entry name" value="Jelly Rolls"/>
    <property type="match status" value="1"/>
</dbReference>
<dbReference type="SMART" id="SM00100">
    <property type="entry name" value="cNMP"/>
    <property type="match status" value="1"/>
</dbReference>
<keyword evidence="1" id="KW-1071">Ligand-gated ion channel</keyword>
<dbReference type="Pfam" id="PF00027">
    <property type="entry name" value="cNMP_binding"/>
    <property type="match status" value="1"/>
</dbReference>
<keyword evidence="4" id="KW-1185">Reference proteome</keyword>
<feature type="domain" description="Cyclic nucleotide-binding" evidence="2">
    <location>
        <begin position="14"/>
        <end position="129"/>
    </location>
</feature>
<dbReference type="PROSITE" id="PS50042">
    <property type="entry name" value="CNMP_BINDING_3"/>
    <property type="match status" value="1"/>
</dbReference>
<dbReference type="CDD" id="cd00038">
    <property type="entry name" value="CAP_ED"/>
    <property type="match status" value="1"/>
</dbReference>
<proteinExistence type="predicted"/>
<protein>
    <submittedName>
        <fullName evidence="3">Cyclic nucleotide-binding domain-containing protein</fullName>
    </submittedName>
</protein>
<dbReference type="InterPro" id="IPR000595">
    <property type="entry name" value="cNMP-bd_dom"/>
</dbReference>
<reference evidence="4" key="1">
    <citation type="journal article" date="2019" name="Int. J. Syst. Evol. Microbiol.">
        <title>The Global Catalogue of Microorganisms (GCM) 10K type strain sequencing project: providing services to taxonomists for standard genome sequencing and annotation.</title>
        <authorList>
            <consortium name="The Broad Institute Genomics Platform"/>
            <consortium name="The Broad Institute Genome Sequencing Center for Infectious Disease"/>
            <person name="Wu L."/>
            <person name="Ma J."/>
        </authorList>
    </citation>
    <scope>NUCLEOTIDE SEQUENCE [LARGE SCALE GENOMIC DNA]</scope>
    <source>
        <strain evidence="4">CCUG 53903</strain>
    </source>
</reference>
<dbReference type="Proteomes" id="UP001596058">
    <property type="component" value="Unassembled WGS sequence"/>
</dbReference>
<keyword evidence="1" id="KW-0813">Transport</keyword>